<organism evidence="2 4">
    <name type="scientific">Cellulomonas hominis</name>
    <dbReference type="NCBI Taxonomy" id="156981"/>
    <lineage>
        <taxon>Bacteria</taxon>
        <taxon>Bacillati</taxon>
        <taxon>Actinomycetota</taxon>
        <taxon>Actinomycetes</taxon>
        <taxon>Micrococcales</taxon>
        <taxon>Cellulomonadaceae</taxon>
        <taxon>Cellulomonas</taxon>
    </lineage>
</organism>
<dbReference type="InterPro" id="IPR050490">
    <property type="entry name" value="Bact_solute-bd_prot1"/>
</dbReference>
<proteinExistence type="predicted"/>
<dbReference type="AlphaFoldDB" id="A0A511FH27"/>
<name>A0A511FH27_9CELL</name>
<comment type="caution">
    <text evidence="2">The sequence shown here is derived from an EMBL/GenBank/DDBJ whole genome shotgun (WGS) entry which is preliminary data.</text>
</comment>
<reference evidence="2 4" key="1">
    <citation type="submission" date="2019-07" db="EMBL/GenBank/DDBJ databases">
        <title>Whole genome shotgun sequence of Cellulomonas hominis NBRC 16055.</title>
        <authorList>
            <person name="Hosoyama A."/>
            <person name="Uohara A."/>
            <person name="Ohji S."/>
            <person name="Ichikawa N."/>
        </authorList>
    </citation>
    <scope>NUCLEOTIDE SEQUENCE [LARGE SCALE GENOMIC DNA]</scope>
    <source>
        <strain evidence="2 4">NBRC 16055</strain>
    </source>
</reference>
<dbReference type="InterPro" id="IPR006059">
    <property type="entry name" value="SBP"/>
</dbReference>
<sequence>MATAAVTVLAGGALAACGGGSGGDDSTFTILQYETTSTAQYKGWQVALEMFREAHPDVDVEFATTSFDSIRSNAKILLTGDDVPDVMLVNTGNADGGQLAAQGLLDPLTDVVEENGWDEDITGSVAALAKYDENGHAGSGDWYGVPNVASFFTFFYNADMLAEHGYDAPPATMAELEEMFDAFLADGITPVSSNAGEHAVLQTWWQLISAQADRQEVDDFIFLQGEPDVTSGAFEAGTTQLQDWIEKGYLGSQLAGIKADEMERAFIAGEFPFMAQGTWSFSRVAEEADFAWGTFAFPESSLNAGASGHLWSVPANSANKELAYDWIATTLSPEVQNAIASEGGIPVAGDTAAIEDPKMRELNEQFDQIKAADALSFYPDYPVPGLLDFQMSELQAMTNGSTDAASFLAGLQDFYDSGKDS</sequence>
<dbReference type="RefSeq" id="WP_146840546.1">
    <property type="nucleotide sequence ID" value="NZ_BJVQ01000087.1"/>
</dbReference>
<dbReference type="Proteomes" id="UP000321723">
    <property type="component" value="Unassembled WGS sequence"/>
</dbReference>
<reference evidence="3 5" key="2">
    <citation type="submission" date="2020-08" db="EMBL/GenBank/DDBJ databases">
        <title>Sequencing the genomes of 1000 actinobacteria strains.</title>
        <authorList>
            <person name="Klenk H.-P."/>
        </authorList>
    </citation>
    <scope>NUCLEOTIDE SEQUENCE [LARGE SCALE GENOMIC DNA]</scope>
    <source>
        <strain evidence="3 5">DSM 9581</strain>
    </source>
</reference>
<gene>
    <name evidence="2" type="ORF">CHO01_36810</name>
    <name evidence="3" type="ORF">HNR08_001451</name>
</gene>
<dbReference type="Pfam" id="PF13416">
    <property type="entry name" value="SBP_bac_8"/>
    <property type="match status" value="1"/>
</dbReference>
<feature type="chain" id="PRO_5038242080" evidence="1">
    <location>
        <begin position="16"/>
        <end position="421"/>
    </location>
</feature>
<dbReference type="EMBL" id="BJVQ01000087">
    <property type="protein sequence ID" value="GEL48565.1"/>
    <property type="molecule type" value="Genomic_DNA"/>
</dbReference>
<evidence type="ECO:0000313" key="4">
    <source>
        <dbReference type="Proteomes" id="UP000321723"/>
    </source>
</evidence>
<dbReference type="PANTHER" id="PTHR43649:SF12">
    <property type="entry name" value="DIACETYLCHITOBIOSE BINDING PROTEIN DASA"/>
    <property type="match status" value="1"/>
</dbReference>
<evidence type="ECO:0000313" key="3">
    <source>
        <dbReference type="EMBL" id="MBB5472715.1"/>
    </source>
</evidence>
<protein>
    <submittedName>
        <fullName evidence="3">Raffinose/stachyose/melibiose transport system substrate-binding protein</fullName>
    </submittedName>
    <submittedName>
        <fullName evidence="2">Sugar ABC transporter substrate-binding protein</fullName>
    </submittedName>
</protein>
<dbReference type="EMBL" id="JACHDN010000001">
    <property type="protein sequence ID" value="MBB5472715.1"/>
    <property type="molecule type" value="Genomic_DNA"/>
</dbReference>
<evidence type="ECO:0000256" key="1">
    <source>
        <dbReference type="SAM" id="SignalP"/>
    </source>
</evidence>
<dbReference type="SUPFAM" id="SSF53850">
    <property type="entry name" value="Periplasmic binding protein-like II"/>
    <property type="match status" value="1"/>
</dbReference>
<evidence type="ECO:0000313" key="2">
    <source>
        <dbReference type="EMBL" id="GEL48565.1"/>
    </source>
</evidence>
<accession>A0A511FH27</accession>
<evidence type="ECO:0000313" key="5">
    <source>
        <dbReference type="Proteomes" id="UP000564629"/>
    </source>
</evidence>
<dbReference type="OrthoDB" id="358201at2"/>
<keyword evidence="4" id="KW-1185">Reference proteome</keyword>
<dbReference type="PANTHER" id="PTHR43649">
    <property type="entry name" value="ARABINOSE-BINDING PROTEIN-RELATED"/>
    <property type="match status" value="1"/>
</dbReference>
<feature type="signal peptide" evidence="1">
    <location>
        <begin position="1"/>
        <end position="15"/>
    </location>
</feature>
<dbReference type="Proteomes" id="UP000564629">
    <property type="component" value="Unassembled WGS sequence"/>
</dbReference>
<keyword evidence="1" id="KW-0732">Signal</keyword>
<dbReference type="Gene3D" id="3.40.190.10">
    <property type="entry name" value="Periplasmic binding protein-like II"/>
    <property type="match status" value="1"/>
</dbReference>